<accession>A0AAD3XP49</accession>
<dbReference type="EMBL" id="BSYO01000011">
    <property type="protein sequence ID" value="GMH11340.1"/>
    <property type="molecule type" value="Genomic_DNA"/>
</dbReference>
<comment type="caution">
    <text evidence="2">The sequence shown here is derived from an EMBL/GenBank/DDBJ whole genome shotgun (WGS) entry which is preliminary data.</text>
</comment>
<feature type="region of interest" description="Disordered" evidence="1">
    <location>
        <begin position="43"/>
        <end position="113"/>
    </location>
</feature>
<sequence length="154" mass="17361">MVPKWVRTMDSAISPAGAPPVTGVKSQKSFNRQLIGRNFLFQLKHHNRSHEHSRSTSSKRESRASRKAGFSGEELAEDAAMPQASEVQCQTSHQCQQPEQRKRSGRSALMHGRSRVAWATSQMKLKRSPEDLGVLLYFPSHPLHKFCLIIITKV</sequence>
<feature type="compositionally biased region" description="Basic and acidic residues" evidence="1">
    <location>
        <begin position="50"/>
        <end position="64"/>
    </location>
</feature>
<proteinExistence type="predicted"/>
<name>A0AAD3XP49_NEPGR</name>
<evidence type="ECO:0000313" key="3">
    <source>
        <dbReference type="Proteomes" id="UP001279734"/>
    </source>
</evidence>
<gene>
    <name evidence="2" type="ORF">Nepgr_013181</name>
</gene>
<protein>
    <submittedName>
        <fullName evidence="2">Uncharacterized protein</fullName>
    </submittedName>
</protein>
<dbReference type="Proteomes" id="UP001279734">
    <property type="component" value="Unassembled WGS sequence"/>
</dbReference>
<feature type="compositionally biased region" description="Polar residues" evidence="1">
    <location>
        <begin position="85"/>
        <end position="98"/>
    </location>
</feature>
<organism evidence="2 3">
    <name type="scientific">Nepenthes gracilis</name>
    <name type="common">Slender pitcher plant</name>
    <dbReference type="NCBI Taxonomy" id="150966"/>
    <lineage>
        <taxon>Eukaryota</taxon>
        <taxon>Viridiplantae</taxon>
        <taxon>Streptophyta</taxon>
        <taxon>Embryophyta</taxon>
        <taxon>Tracheophyta</taxon>
        <taxon>Spermatophyta</taxon>
        <taxon>Magnoliopsida</taxon>
        <taxon>eudicotyledons</taxon>
        <taxon>Gunneridae</taxon>
        <taxon>Pentapetalae</taxon>
        <taxon>Caryophyllales</taxon>
        <taxon>Nepenthaceae</taxon>
        <taxon>Nepenthes</taxon>
    </lineage>
</organism>
<reference evidence="2" key="1">
    <citation type="submission" date="2023-05" db="EMBL/GenBank/DDBJ databases">
        <title>Nepenthes gracilis genome sequencing.</title>
        <authorList>
            <person name="Fukushima K."/>
        </authorList>
    </citation>
    <scope>NUCLEOTIDE SEQUENCE</scope>
    <source>
        <strain evidence="2">SING2019-196</strain>
    </source>
</reference>
<keyword evidence="3" id="KW-1185">Reference proteome</keyword>
<evidence type="ECO:0000313" key="2">
    <source>
        <dbReference type="EMBL" id="GMH11340.1"/>
    </source>
</evidence>
<dbReference type="AlphaFoldDB" id="A0AAD3XP49"/>
<evidence type="ECO:0000256" key="1">
    <source>
        <dbReference type="SAM" id="MobiDB-lite"/>
    </source>
</evidence>